<name>A0A9J5WYE6_SOLCO</name>
<comment type="caution">
    <text evidence="1">The sequence shown here is derived from an EMBL/GenBank/DDBJ whole genome shotgun (WGS) entry which is preliminary data.</text>
</comment>
<proteinExistence type="predicted"/>
<dbReference type="Proteomes" id="UP000824120">
    <property type="component" value="Chromosome 10"/>
</dbReference>
<organism evidence="1 2">
    <name type="scientific">Solanum commersonii</name>
    <name type="common">Commerson's wild potato</name>
    <name type="synonym">Commerson's nightshade</name>
    <dbReference type="NCBI Taxonomy" id="4109"/>
    <lineage>
        <taxon>Eukaryota</taxon>
        <taxon>Viridiplantae</taxon>
        <taxon>Streptophyta</taxon>
        <taxon>Embryophyta</taxon>
        <taxon>Tracheophyta</taxon>
        <taxon>Spermatophyta</taxon>
        <taxon>Magnoliopsida</taxon>
        <taxon>eudicotyledons</taxon>
        <taxon>Gunneridae</taxon>
        <taxon>Pentapetalae</taxon>
        <taxon>asterids</taxon>
        <taxon>lamiids</taxon>
        <taxon>Solanales</taxon>
        <taxon>Solanaceae</taxon>
        <taxon>Solanoideae</taxon>
        <taxon>Solaneae</taxon>
        <taxon>Solanum</taxon>
    </lineage>
</organism>
<protein>
    <recommendedName>
        <fullName evidence="3">Polyprotein protein</fullName>
    </recommendedName>
</protein>
<accession>A0A9J5WYE6</accession>
<reference evidence="1 2" key="1">
    <citation type="submission" date="2020-09" db="EMBL/GenBank/DDBJ databases">
        <title>De no assembly of potato wild relative species, Solanum commersonii.</title>
        <authorList>
            <person name="Cho K."/>
        </authorList>
    </citation>
    <scope>NUCLEOTIDE SEQUENCE [LARGE SCALE GENOMIC DNA]</scope>
    <source>
        <strain evidence="1">LZ3.2</strain>
        <tissue evidence="1">Leaf</tissue>
    </source>
</reference>
<evidence type="ECO:0000313" key="2">
    <source>
        <dbReference type="Proteomes" id="UP000824120"/>
    </source>
</evidence>
<gene>
    <name evidence="1" type="ORF">H5410_051438</name>
</gene>
<evidence type="ECO:0008006" key="3">
    <source>
        <dbReference type="Google" id="ProtNLM"/>
    </source>
</evidence>
<dbReference type="AlphaFoldDB" id="A0A9J5WYE6"/>
<sequence>MILKMGNLAQLANMRSHTCSTHPLQTSVDELTVRVTTCEGRYWEASKVMTLKVEVEELRKDVNYLKSIDFNLLIEAVDDEDAPETSKIPPATTGEESDVETNEEMIEHQEESLFRDLPDLVETVVQPVIQTSLTETSTTTPIIFGTTIPSEVTLGIDAQISSTILGTDAQLERVIPSHYPIHSARESEWAKAKAVLNAATQYSREIKLIRDKLLEREFTPTIV</sequence>
<dbReference type="EMBL" id="JACXVP010000010">
    <property type="protein sequence ID" value="KAG5580811.1"/>
    <property type="molecule type" value="Genomic_DNA"/>
</dbReference>
<evidence type="ECO:0000313" key="1">
    <source>
        <dbReference type="EMBL" id="KAG5580811.1"/>
    </source>
</evidence>
<keyword evidence="2" id="KW-1185">Reference proteome</keyword>